<accession>S0FJQ9</accession>
<dbReference type="EMBL" id="AORV01000052">
    <property type="protein sequence ID" value="EMS70541.1"/>
    <property type="molecule type" value="Genomic_DNA"/>
</dbReference>
<keyword evidence="2" id="KW-1185">Reference proteome</keyword>
<gene>
    <name evidence="1" type="ORF">CTER_3688</name>
</gene>
<name>S0FJQ9_RUMCE</name>
<proteinExistence type="predicted"/>
<evidence type="ECO:0000313" key="1">
    <source>
        <dbReference type="EMBL" id="EMS70541.1"/>
    </source>
</evidence>
<dbReference type="AlphaFoldDB" id="S0FJQ9"/>
<organism evidence="1 2">
    <name type="scientific">Ruminiclostridium cellobioparum subsp. termitidis CT1112</name>
    <dbReference type="NCBI Taxonomy" id="1195236"/>
    <lineage>
        <taxon>Bacteria</taxon>
        <taxon>Bacillati</taxon>
        <taxon>Bacillota</taxon>
        <taxon>Clostridia</taxon>
        <taxon>Eubacteriales</taxon>
        <taxon>Oscillospiraceae</taxon>
        <taxon>Ruminiclostridium</taxon>
    </lineage>
</organism>
<dbReference type="STRING" id="1195236.CTER_3688"/>
<evidence type="ECO:0000313" key="2">
    <source>
        <dbReference type="Proteomes" id="UP000014155"/>
    </source>
</evidence>
<comment type="caution">
    <text evidence="1">The sequence shown here is derived from an EMBL/GenBank/DDBJ whole genome shotgun (WGS) entry which is preliminary data.</text>
</comment>
<dbReference type="InterPro" id="IPR029016">
    <property type="entry name" value="GAF-like_dom_sf"/>
</dbReference>
<reference evidence="1 2" key="1">
    <citation type="journal article" date="2013" name="Genome Announc.">
        <title>Draft Genome Sequence of the Cellulolytic, Mesophilic, Anaerobic Bacterium Clostridium termitidis Strain CT1112 (DSM 5398).</title>
        <authorList>
            <person name="Lal S."/>
            <person name="Ramachandran U."/>
            <person name="Zhang X."/>
            <person name="Munir R."/>
            <person name="Sparling R."/>
            <person name="Levin D.B."/>
        </authorList>
    </citation>
    <scope>NUCLEOTIDE SEQUENCE [LARGE SCALE GENOMIC DNA]</scope>
    <source>
        <strain evidence="1 2">CT1112</strain>
    </source>
</reference>
<protein>
    <submittedName>
        <fullName evidence="1">Uncharacterized protein</fullName>
    </submittedName>
</protein>
<dbReference type="RefSeq" id="WP_004628124.1">
    <property type="nucleotide sequence ID" value="NZ_AORV01000052.1"/>
</dbReference>
<dbReference type="Gene3D" id="3.30.450.40">
    <property type="match status" value="1"/>
</dbReference>
<sequence length="87" mass="9525">MITLQPVDEIFASWRRCVNIGVDNSASVMSSSINEEGLQNALNENKELVSIFGNLESDFEDLSLERNLVLLLVNSEGLLLKKNAAGS</sequence>
<dbReference type="PATRIC" id="fig|1195236.3.peg.3906"/>
<dbReference type="Proteomes" id="UP000014155">
    <property type="component" value="Unassembled WGS sequence"/>
</dbReference>